<feature type="compositionally biased region" description="Pro residues" evidence="1">
    <location>
        <begin position="13"/>
        <end position="25"/>
    </location>
</feature>
<dbReference type="RefSeq" id="XP_016208154.1">
    <property type="nucleotide sequence ID" value="XM_016364020.1"/>
</dbReference>
<dbReference type="Proteomes" id="UP000053259">
    <property type="component" value="Unassembled WGS sequence"/>
</dbReference>
<protein>
    <submittedName>
        <fullName evidence="2">Uncharacterized protein</fullName>
    </submittedName>
</protein>
<keyword evidence="3" id="KW-1185">Reference proteome</keyword>
<evidence type="ECO:0000313" key="3">
    <source>
        <dbReference type="Proteomes" id="UP000053259"/>
    </source>
</evidence>
<evidence type="ECO:0000313" key="2">
    <source>
        <dbReference type="EMBL" id="KIV98283.1"/>
    </source>
</evidence>
<feature type="region of interest" description="Disordered" evidence="1">
    <location>
        <begin position="84"/>
        <end position="104"/>
    </location>
</feature>
<gene>
    <name evidence="2" type="ORF">PV09_09870</name>
</gene>
<proteinExistence type="predicted"/>
<reference evidence="2 3" key="1">
    <citation type="submission" date="2015-01" db="EMBL/GenBank/DDBJ databases">
        <title>The Genome Sequence of Ochroconis gallopava CBS43764.</title>
        <authorList>
            <consortium name="The Broad Institute Genomics Platform"/>
            <person name="Cuomo C."/>
            <person name="de Hoog S."/>
            <person name="Gorbushina A."/>
            <person name="Stielow B."/>
            <person name="Teixiera M."/>
            <person name="Abouelleil A."/>
            <person name="Chapman S.B."/>
            <person name="Priest M."/>
            <person name="Young S.K."/>
            <person name="Wortman J."/>
            <person name="Nusbaum C."/>
            <person name="Birren B."/>
        </authorList>
    </citation>
    <scope>NUCLEOTIDE SEQUENCE [LARGE SCALE GENOMIC DNA]</scope>
    <source>
        <strain evidence="2 3">CBS 43764</strain>
    </source>
</reference>
<organism evidence="2 3">
    <name type="scientific">Verruconis gallopava</name>
    <dbReference type="NCBI Taxonomy" id="253628"/>
    <lineage>
        <taxon>Eukaryota</taxon>
        <taxon>Fungi</taxon>
        <taxon>Dikarya</taxon>
        <taxon>Ascomycota</taxon>
        <taxon>Pezizomycotina</taxon>
        <taxon>Dothideomycetes</taxon>
        <taxon>Pleosporomycetidae</taxon>
        <taxon>Venturiales</taxon>
        <taxon>Sympoventuriaceae</taxon>
        <taxon>Verruconis</taxon>
    </lineage>
</organism>
<dbReference type="HOGENOM" id="CLU_1778901_0_0_1"/>
<feature type="region of interest" description="Disordered" evidence="1">
    <location>
        <begin position="122"/>
        <end position="146"/>
    </location>
</feature>
<feature type="compositionally biased region" description="Polar residues" evidence="1">
    <location>
        <begin position="1"/>
        <end position="12"/>
    </location>
</feature>
<feature type="region of interest" description="Disordered" evidence="1">
    <location>
        <begin position="1"/>
        <end position="49"/>
    </location>
</feature>
<dbReference type="EMBL" id="KN847890">
    <property type="protein sequence ID" value="KIV98282.1"/>
    <property type="molecule type" value="Genomic_DNA"/>
</dbReference>
<accession>A0A0D2AH67</accession>
<dbReference type="EMBL" id="KN847890">
    <property type="protein sequence ID" value="KIV98284.1"/>
    <property type="molecule type" value="Genomic_DNA"/>
</dbReference>
<dbReference type="RefSeq" id="XP_016208153.1">
    <property type="nucleotide sequence ID" value="XM_016364019.1"/>
</dbReference>
<dbReference type="EMBL" id="KN847890">
    <property type="protein sequence ID" value="KIV98283.1"/>
    <property type="molecule type" value="Genomic_DNA"/>
</dbReference>
<dbReference type="AlphaFoldDB" id="A0A0D2AH67"/>
<dbReference type="VEuPathDB" id="FungiDB:PV09_09870"/>
<dbReference type="GeneID" id="27317843"/>
<evidence type="ECO:0000256" key="1">
    <source>
        <dbReference type="SAM" id="MobiDB-lite"/>
    </source>
</evidence>
<name>A0A0D2AH67_9PEZI</name>
<sequence>MPISSQSYQTATPKPPAPGGGPPNGPFGAKLRGPGERGPGGRRAGLRCEREQPPFAIFARHRAHASPGFDTCAAPFLEYRQHSKLPSWQRRHRRSSKSCSPSSVSMIRPIWPADRLLLLGRAANSSSDTDHHFPSTTGRRNAVSLP</sequence>
<dbReference type="RefSeq" id="XP_016208152.1">
    <property type="nucleotide sequence ID" value="XM_016364018.1"/>
</dbReference>